<evidence type="ECO:0000313" key="5">
    <source>
        <dbReference type="Proteomes" id="UP001501509"/>
    </source>
</evidence>
<dbReference type="RefSeq" id="WP_344539213.1">
    <property type="nucleotide sequence ID" value="NZ_BAAATD010000002.1"/>
</dbReference>
<organism evidence="4 5">
    <name type="scientific">Actinomadura fulvescens</name>
    <dbReference type="NCBI Taxonomy" id="46160"/>
    <lineage>
        <taxon>Bacteria</taxon>
        <taxon>Bacillati</taxon>
        <taxon>Actinomycetota</taxon>
        <taxon>Actinomycetes</taxon>
        <taxon>Streptosporangiales</taxon>
        <taxon>Thermomonosporaceae</taxon>
        <taxon>Actinomadura</taxon>
    </lineage>
</organism>
<dbReference type="InterPro" id="IPR000182">
    <property type="entry name" value="GNAT_dom"/>
</dbReference>
<evidence type="ECO:0000259" key="3">
    <source>
        <dbReference type="PROSITE" id="PS51186"/>
    </source>
</evidence>
<dbReference type="InterPro" id="IPR050680">
    <property type="entry name" value="YpeA/RimI_acetyltransf"/>
</dbReference>
<dbReference type="PROSITE" id="PS51186">
    <property type="entry name" value="GNAT"/>
    <property type="match status" value="1"/>
</dbReference>
<sequence>MDDLVAAAWPAPFSQDMGGWRLRHADGVTKRANSVLPLGDPGPVDAAIEGVERFYAGLGLPAVFSMAAGACPAGLDGTLAERGYARLDPTLVMVRELDGPGAGADGVTIDTAPSREWLDLWWSVDGRYPEGLPMAEKILTGVPAGYAMLDGVAVGRGVPQGEWLGVYAMAVAPEARRRGLGRRVLHALLSWGREQGCERAYLLVVEENAAARALYEAEGFEIAGGYHYRVREK</sequence>
<dbReference type="PANTHER" id="PTHR43420:SF44">
    <property type="entry name" value="ACETYLTRANSFERASE YPEA"/>
    <property type="match status" value="1"/>
</dbReference>
<dbReference type="SUPFAM" id="SSF55729">
    <property type="entry name" value="Acyl-CoA N-acyltransferases (Nat)"/>
    <property type="match status" value="1"/>
</dbReference>
<protein>
    <submittedName>
        <fullName evidence="4">GNAT family N-acetyltransferase</fullName>
    </submittedName>
</protein>
<dbReference type="Proteomes" id="UP001501509">
    <property type="component" value="Unassembled WGS sequence"/>
</dbReference>
<dbReference type="EMBL" id="BAAATD010000002">
    <property type="protein sequence ID" value="GAA2584095.1"/>
    <property type="molecule type" value="Genomic_DNA"/>
</dbReference>
<proteinExistence type="predicted"/>
<evidence type="ECO:0000313" key="4">
    <source>
        <dbReference type="EMBL" id="GAA2584095.1"/>
    </source>
</evidence>
<keyword evidence="5" id="KW-1185">Reference proteome</keyword>
<gene>
    <name evidence="4" type="ORF">GCM10010411_16020</name>
</gene>
<evidence type="ECO:0000256" key="1">
    <source>
        <dbReference type="ARBA" id="ARBA00022679"/>
    </source>
</evidence>
<feature type="domain" description="N-acetyltransferase" evidence="3">
    <location>
        <begin position="107"/>
        <end position="233"/>
    </location>
</feature>
<reference evidence="4 5" key="1">
    <citation type="journal article" date="2019" name="Int. J. Syst. Evol. Microbiol.">
        <title>The Global Catalogue of Microorganisms (GCM) 10K type strain sequencing project: providing services to taxonomists for standard genome sequencing and annotation.</title>
        <authorList>
            <consortium name="The Broad Institute Genomics Platform"/>
            <consortium name="The Broad Institute Genome Sequencing Center for Infectious Disease"/>
            <person name="Wu L."/>
            <person name="Ma J."/>
        </authorList>
    </citation>
    <scope>NUCLEOTIDE SEQUENCE [LARGE SCALE GENOMIC DNA]</scope>
    <source>
        <strain evidence="4 5">JCM 6833</strain>
    </source>
</reference>
<dbReference type="PANTHER" id="PTHR43420">
    <property type="entry name" value="ACETYLTRANSFERASE"/>
    <property type="match status" value="1"/>
</dbReference>
<accession>A0ABN3PI27</accession>
<evidence type="ECO:0000256" key="2">
    <source>
        <dbReference type="ARBA" id="ARBA00023315"/>
    </source>
</evidence>
<keyword evidence="1" id="KW-0808">Transferase</keyword>
<comment type="caution">
    <text evidence="4">The sequence shown here is derived from an EMBL/GenBank/DDBJ whole genome shotgun (WGS) entry which is preliminary data.</text>
</comment>
<name>A0ABN3PI27_9ACTN</name>
<dbReference type="InterPro" id="IPR056935">
    <property type="entry name" value="Rv0428c-like_C"/>
</dbReference>
<dbReference type="Gene3D" id="3.40.630.30">
    <property type="match status" value="1"/>
</dbReference>
<dbReference type="InterPro" id="IPR016181">
    <property type="entry name" value="Acyl_CoA_acyltransferase"/>
</dbReference>
<keyword evidence="2" id="KW-0012">Acyltransferase</keyword>
<dbReference type="Pfam" id="PF24553">
    <property type="entry name" value="Rv0428c_C"/>
    <property type="match status" value="1"/>
</dbReference>